<comment type="similarity">
    <text evidence="1 2">Belongs to the anti-sigma-factor antagonist family.</text>
</comment>
<dbReference type="EMBL" id="JBHUEH010000009">
    <property type="protein sequence ID" value="MFD1884462.1"/>
    <property type="molecule type" value="Genomic_DNA"/>
</dbReference>
<gene>
    <name evidence="4" type="ORF">ACFSC9_02915</name>
</gene>
<dbReference type="RefSeq" id="WP_347326885.1">
    <property type="nucleotide sequence ID" value="NZ_JBCGUH010000016.1"/>
</dbReference>
<comment type="caution">
    <text evidence="4">The sequence shown here is derived from an EMBL/GenBank/DDBJ whole genome shotgun (WGS) entry which is preliminary data.</text>
</comment>
<dbReference type="PROSITE" id="PS50801">
    <property type="entry name" value="STAS"/>
    <property type="match status" value="1"/>
</dbReference>
<dbReference type="InterPro" id="IPR003658">
    <property type="entry name" value="Anti-sigma_ant"/>
</dbReference>
<dbReference type="PANTHER" id="PTHR33495:SF2">
    <property type="entry name" value="ANTI-SIGMA FACTOR ANTAGONIST TM_1081-RELATED"/>
    <property type="match status" value="1"/>
</dbReference>
<keyword evidence="5" id="KW-1185">Reference proteome</keyword>
<dbReference type="NCBIfam" id="TIGR00377">
    <property type="entry name" value="ant_ant_sig"/>
    <property type="match status" value="1"/>
</dbReference>
<evidence type="ECO:0000256" key="1">
    <source>
        <dbReference type="ARBA" id="ARBA00009013"/>
    </source>
</evidence>
<sequence length="104" mass="11833">MFSYRLQEQDGRMVVYCEGDIDIDAGDMIEEQLEPALQTQEQVVLNLDQVHFVDSSGIGLLIGLVQGLQEQERIVLLEHVQPEVMEVFELLQLDEILGKDVFSN</sequence>
<dbReference type="Proteomes" id="UP001597233">
    <property type="component" value="Unassembled WGS sequence"/>
</dbReference>
<evidence type="ECO:0000259" key="3">
    <source>
        <dbReference type="PROSITE" id="PS50801"/>
    </source>
</evidence>
<accession>A0ABW4RE93</accession>
<dbReference type="PANTHER" id="PTHR33495">
    <property type="entry name" value="ANTI-SIGMA FACTOR ANTAGONIST TM_1081-RELATED-RELATED"/>
    <property type="match status" value="1"/>
</dbReference>
<proteinExistence type="inferred from homology"/>
<organism evidence="4 5">
    <name type="scientific">Paenibacillus wenxiniae</name>
    <dbReference type="NCBI Taxonomy" id="1636843"/>
    <lineage>
        <taxon>Bacteria</taxon>
        <taxon>Bacillati</taxon>
        <taxon>Bacillota</taxon>
        <taxon>Bacilli</taxon>
        <taxon>Bacillales</taxon>
        <taxon>Paenibacillaceae</taxon>
        <taxon>Paenibacillus</taxon>
    </lineage>
</organism>
<protein>
    <recommendedName>
        <fullName evidence="2">Anti-sigma factor antagonist</fullName>
    </recommendedName>
</protein>
<dbReference type="CDD" id="cd07043">
    <property type="entry name" value="STAS_anti-anti-sigma_factors"/>
    <property type="match status" value="1"/>
</dbReference>
<feature type="domain" description="STAS" evidence="3">
    <location>
        <begin position="2"/>
        <end position="104"/>
    </location>
</feature>
<reference evidence="5" key="1">
    <citation type="journal article" date="2019" name="Int. J. Syst. Evol. Microbiol.">
        <title>The Global Catalogue of Microorganisms (GCM) 10K type strain sequencing project: providing services to taxonomists for standard genome sequencing and annotation.</title>
        <authorList>
            <consortium name="The Broad Institute Genomics Platform"/>
            <consortium name="The Broad Institute Genome Sequencing Center for Infectious Disease"/>
            <person name="Wu L."/>
            <person name="Ma J."/>
        </authorList>
    </citation>
    <scope>NUCLEOTIDE SEQUENCE [LARGE SCALE GENOMIC DNA]</scope>
    <source>
        <strain evidence="5">CCUG 54950</strain>
    </source>
</reference>
<dbReference type="SUPFAM" id="SSF52091">
    <property type="entry name" value="SpoIIaa-like"/>
    <property type="match status" value="1"/>
</dbReference>
<dbReference type="InterPro" id="IPR002645">
    <property type="entry name" value="STAS_dom"/>
</dbReference>
<dbReference type="Pfam" id="PF01740">
    <property type="entry name" value="STAS"/>
    <property type="match status" value="1"/>
</dbReference>
<evidence type="ECO:0000313" key="4">
    <source>
        <dbReference type="EMBL" id="MFD1884462.1"/>
    </source>
</evidence>
<dbReference type="Gene3D" id="3.30.750.24">
    <property type="entry name" value="STAS domain"/>
    <property type="match status" value="1"/>
</dbReference>
<name>A0ABW4RE93_9BACL</name>
<evidence type="ECO:0000256" key="2">
    <source>
        <dbReference type="RuleBase" id="RU003749"/>
    </source>
</evidence>
<dbReference type="InterPro" id="IPR036513">
    <property type="entry name" value="STAS_dom_sf"/>
</dbReference>
<evidence type="ECO:0000313" key="5">
    <source>
        <dbReference type="Proteomes" id="UP001597233"/>
    </source>
</evidence>